<dbReference type="Pfam" id="PF01098">
    <property type="entry name" value="FTSW_RODA_SPOVE"/>
    <property type="match status" value="1"/>
</dbReference>
<dbReference type="InterPro" id="IPR018365">
    <property type="entry name" value="Cell_cycle_FtsW-rel_CS"/>
</dbReference>
<organism evidence="7 8">
    <name type="scientific">Heyndrickxia acidicola</name>
    <dbReference type="NCBI Taxonomy" id="209389"/>
    <lineage>
        <taxon>Bacteria</taxon>
        <taxon>Bacillati</taxon>
        <taxon>Bacillota</taxon>
        <taxon>Bacilli</taxon>
        <taxon>Bacillales</taxon>
        <taxon>Bacillaceae</taxon>
        <taxon>Heyndrickxia</taxon>
    </lineage>
</organism>
<feature type="transmembrane region" description="Helical" evidence="6">
    <location>
        <begin position="191"/>
        <end position="211"/>
    </location>
</feature>
<comment type="caution">
    <text evidence="7">The sequence shown here is derived from an EMBL/GenBank/DDBJ whole genome shotgun (WGS) entry which is preliminary data.</text>
</comment>
<sequence length="385" mass="43050">MDNRNKVLINYNIILVLLLLFLSSCVAIYFAQQTHQYTTNFVVRQILWYIVGVPIIIGVMQPDEEQWRNITWIFYGVCIFLLILLIVAPASIAPVRNGAKCWFVLPAIGSIQPSEFMKVGLILTLSKLIYDHNAKHLHKTLKTDILLIGKLSIATFIPIALIMKQPDLGTALVMMFLYFVMLLVSGISWKLLVPVITATAGIGTLVIYLVLADPLLLQKYLHVSTYQFDRINSWLRPQEYAKTLAYNYLQTVRAIGSGMMSGHFHSGSKVYIPEKQSDFIFSAIGENFGFIGSSFVICLFMSLVFNIILVGLKTKDAYSSYICAGIIGVIVFHVFENVGMDIGILPITGIPLPFISYGGSSLLSNMFAIGLVLNISSRNRSFFFD</sequence>
<dbReference type="RefSeq" id="WP_066266906.1">
    <property type="nucleotide sequence ID" value="NZ_JARMAB010000005.1"/>
</dbReference>
<proteinExistence type="predicted"/>
<gene>
    <name evidence="7" type="ORF">P4T90_04295</name>
</gene>
<protein>
    <submittedName>
        <fullName evidence="7">FtsW/RodA/SpoVE family cell cycle protein</fullName>
    </submittedName>
</protein>
<dbReference type="EMBL" id="JARMAB010000005">
    <property type="protein sequence ID" value="MED1202311.1"/>
    <property type="molecule type" value="Genomic_DNA"/>
</dbReference>
<keyword evidence="2 6" id="KW-0812">Transmembrane</keyword>
<keyword evidence="8" id="KW-1185">Reference proteome</keyword>
<feature type="transmembrane region" description="Helical" evidence="6">
    <location>
        <begin position="42"/>
        <end position="60"/>
    </location>
</feature>
<comment type="subcellular location">
    <subcellularLocation>
        <location evidence="1">Membrane</location>
        <topology evidence="1">Multi-pass membrane protein</topology>
    </subcellularLocation>
</comment>
<feature type="transmembrane region" description="Helical" evidence="6">
    <location>
        <begin position="168"/>
        <end position="184"/>
    </location>
</feature>
<evidence type="ECO:0000256" key="4">
    <source>
        <dbReference type="ARBA" id="ARBA00022989"/>
    </source>
</evidence>
<feature type="transmembrane region" description="Helical" evidence="6">
    <location>
        <begin position="317"/>
        <end position="335"/>
    </location>
</feature>
<evidence type="ECO:0000256" key="2">
    <source>
        <dbReference type="ARBA" id="ARBA00022692"/>
    </source>
</evidence>
<dbReference type="PANTHER" id="PTHR30474">
    <property type="entry name" value="CELL CYCLE PROTEIN"/>
    <property type="match status" value="1"/>
</dbReference>
<dbReference type="PANTHER" id="PTHR30474:SF1">
    <property type="entry name" value="PEPTIDOGLYCAN GLYCOSYLTRANSFERASE MRDB"/>
    <property type="match status" value="1"/>
</dbReference>
<dbReference type="InterPro" id="IPR001182">
    <property type="entry name" value="FtsW/RodA"/>
</dbReference>
<keyword evidence="5 6" id="KW-0472">Membrane</keyword>
<reference evidence="7 8" key="1">
    <citation type="submission" date="2023-03" db="EMBL/GenBank/DDBJ databases">
        <title>Bacillus Genome Sequencing.</title>
        <authorList>
            <person name="Dunlap C."/>
        </authorList>
    </citation>
    <scope>NUCLEOTIDE SEQUENCE [LARGE SCALE GENOMIC DNA]</scope>
    <source>
        <strain evidence="7 8">B-23453</strain>
    </source>
</reference>
<keyword evidence="4 6" id="KW-1133">Transmembrane helix</keyword>
<accession>A0ABU6ME51</accession>
<evidence type="ECO:0000256" key="6">
    <source>
        <dbReference type="SAM" id="Phobius"/>
    </source>
</evidence>
<feature type="transmembrane region" description="Helical" evidence="6">
    <location>
        <begin position="145"/>
        <end position="162"/>
    </location>
</feature>
<dbReference type="PROSITE" id="PS51257">
    <property type="entry name" value="PROKAR_LIPOPROTEIN"/>
    <property type="match status" value="1"/>
</dbReference>
<keyword evidence="3" id="KW-0133">Cell shape</keyword>
<feature type="transmembrane region" description="Helical" evidence="6">
    <location>
        <begin position="288"/>
        <end position="310"/>
    </location>
</feature>
<evidence type="ECO:0000256" key="5">
    <source>
        <dbReference type="ARBA" id="ARBA00023136"/>
    </source>
</evidence>
<feature type="transmembrane region" description="Helical" evidence="6">
    <location>
        <begin position="355"/>
        <end position="375"/>
    </location>
</feature>
<evidence type="ECO:0000313" key="7">
    <source>
        <dbReference type="EMBL" id="MED1202311.1"/>
    </source>
</evidence>
<evidence type="ECO:0000313" key="8">
    <source>
        <dbReference type="Proteomes" id="UP001341444"/>
    </source>
</evidence>
<dbReference type="Proteomes" id="UP001341444">
    <property type="component" value="Unassembled WGS sequence"/>
</dbReference>
<evidence type="ECO:0000256" key="1">
    <source>
        <dbReference type="ARBA" id="ARBA00004141"/>
    </source>
</evidence>
<feature type="transmembrane region" description="Helical" evidence="6">
    <location>
        <begin position="104"/>
        <end position="125"/>
    </location>
</feature>
<feature type="transmembrane region" description="Helical" evidence="6">
    <location>
        <begin position="7"/>
        <end position="30"/>
    </location>
</feature>
<dbReference type="PROSITE" id="PS00428">
    <property type="entry name" value="FTSW_RODA_SPOVE"/>
    <property type="match status" value="1"/>
</dbReference>
<feature type="transmembrane region" description="Helical" evidence="6">
    <location>
        <begin position="72"/>
        <end position="92"/>
    </location>
</feature>
<name>A0ABU6ME51_9BACI</name>
<evidence type="ECO:0000256" key="3">
    <source>
        <dbReference type="ARBA" id="ARBA00022960"/>
    </source>
</evidence>